<organism evidence="1 2">
    <name type="scientific">Armillaria gallica</name>
    <name type="common">Bulbous honey fungus</name>
    <name type="synonym">Armillaria bulbosa</name>
    <dbReference type="NCBI Taxonomy" id="47427"/>
    <lineage>
        <taxon>Eukaryota</taxon>
        <taxon>Fungi</taxon>
        <taxon>Dikarya</taxon>
        <taxon>Basidiomycota</taxon>
        <taxon>Agaricomycotina</taxon>
        <taxon>Agaricomycetes</taxon>
        <taxon>Agaricomycetidae</taxon>
        <taxon>Agaricales</taxon>
        <taxon>Marasmiineae</taxon>
        <taxon>Physalacriaceae</taxon>
        <taxon>Armillaria</taxon>
    </lineage>
</organism>
<gene>
    <name evidence="1" type="ORF">ARMGADRAFT_1039837</name>
</gene>
<reference evidence="2" key="1">
    <citation type="journal article" date="2017" name="Nat. Ecol. Evol.">
        <title>Genome expansion and lineage-specific genetic innovations in the forest pathogenic fungi Armillaria.</title>
        <authorList>
            <person name="Sipos G."/>
            <person name="Prasanna A.N."/>
            <person name="Walter M.C."/>
            <person name="O'Connor E."/>
            <person name="Balint B."/>
            <person name="Krizsan K."/>
            <person name="Kiss B."/>
            <person name="Hess J."/>
            <person name="Varga T."/>
            <person name="Slot J."/>
            <person name="Riley R."/>
            <person name="Boka B."/>
            <person name="Rigling D."/>
            <person name="Barry K."/>
            <person name="Lee J."/>
            <person name="Mihaltcheva S."/>
            <person name="LaButti K."/>
            <person name="Lipzen A."/>
            <person name="Waldron R."/>
            <person name="Moloney N.M."/>
            <person name="Sperisen C."/>
            <person name="Kredics L."/>
            <person name="Vagvoelgyi C."/>
            <person name="Patrignani A."/>
            <person name="Fitzpatrick D."/>
            <person name="Nagy I."/>
            <person name="Doyle S."/>
            <person name="Anderson J.B."/>
            <person name="Grigoriev I.V."/>
            <person name="Gueldener U."/>
            <person name="Muensterkoetter M."/>
            <person name="Nagy L.G."/>
        </authorList>
    </citation>
    <scope>NUCLEOTIDE SEQUENCE [LARGE SCALE GENOMIC DNA]</scope>
    <source>
        <strain evidence="2">Ar21-2</strain>
    </source>
</reference>
<proteinExistence type="predicted"/>
<dbReference type="EMBL" id="KZ293741">
    <property type="protein sequence ID" value="PBK80676.1"/>
    <property type="molecule type" value="Genomic_DNA"/>
</dbReference>
<dbReference type="OrthoDB" id="3246731at2759"/>
<protein>
    <submittedName>
        <fullName evidence="1">Uncharacterized protein</fullName>
    </submittedName>
</protein>
<dbReference type="InParanoid" id="A0A2H3CZE9"/>
<sequence>MTHPAWDSTVAEIQASEKAGNNWVENKVQSRFAFEAMAWHKSKIPRNIWESSDTTTNISEALHADINCEGTQNSLLGGIMHARYFDTMRMKVQTAGHEFGIAPSSWPNTLTTSISHVMKCSALAKASELEGTDRKIIQQNKRLQMAYDKYCY</sequence>
<dbReference type="AlphaFoldDB" id="A0A2H3CZE9"/>
<accession>A0A2H3CZE9</accession>
<evidence type="ECO:0000313" key="2">
    <source>
        <dbReference type="Proteomes" id="UP000217790"/>
    </source>
</evidence>
<evidence type="ECO:0000313" key="1">
    <source>
        <dbReference type="EMBL" id="PBK80676.1"/>
    </source>
</evidence>
<dbReference type="Proteomes" id="UP000217790">
    <property type="component" value="Unassembled WGS sequence"/>
</dbReference>
<keyword evidence="2" id="KW-1185">Reference proteome</keyword>
<name>A0A2H3CZE9_ARMGA</name>